<name>A0AA38GMZ3_TAXCH</name>
<comment type="function">
    <text evidence="3">Component of the exocyst complex.</text>
</comment>
<keyword evidence="2 3" id="KW-0813">Transport</keyword>
<evidence type="ECO:0000259" key="4">
    <source>
        <dbReference type="Pfam" id="PF03081"/>
    </source>
</evidence>
<dbReference type="AlphaFoldDB" id="A0AA38GMZ3"/>
<keyword evidence="6" id="KW-1185">Reference proteome</keyword>
<evidence type="ECO:0000313" key="5">
    <source>
        <dbReference type="EMBL" id="KAH9326457.1"/>
    </source>
</evidence>
<comment type="caution">
    <text evidence="5">The sequence shown here is derived from an EMBL/GenBank/DDBJ whole genome shotgun (WGS) entry which is preliminary data.</text>
</comment>
<dbReference type="GO" id="GO:0006887">
    <property type="term" value="P:exocytosis"/>
    <property type="evidence" value="ECO:0007669"/>
    <property type="project" value="UniProtKB-KW"/>
</dbReference>
<evidence type="ECO:0000256" key="3">
    <source>
        <dbReference type="RuleBase" id="RU365026"/>
    </source>
</evidence>
<dbReference type="Gene3D" id="1.20.1280.170">
    <property type="entry name" value="Exocyst complex component Exo70"/>
    <property type="match status" value="1"/>
</dbReference>
<dbReference type="PANTHER" id="PTHR12542:SF96">
    <property type="entry name" value="EXOCYST COMPLEX COMPONENT EXO70B1"/>
    <property type="match status" value="1"/>
</dbReference>
<dbReference type="Pfam" id="PF03081">
    <property type="entry name" value="Exo70_C"/>
    <property type="match status" value="1"/>
</dbReference>
<organism evidence="5 6">
    <name type="scientific">Taxus chinensis</name>
    <name type="common">Chinese yew</name>
    <name type="synonym">Taxus wallichiana var. chinensis</name>
    <dbReference type="NCBI Taxonomy" id="29808"/>
    <lineage>
        <taxon>Eukaryota</taxon>
        <taxon>Viridiplantae</taxon>
        <taxon>Streptophyta</taxon>
        <taxon>Embryophyta</taxon>
        <taxon>Tracheophyta</taxon>
        <taxon>Spermatophyta</taxon>
        <taxon>Pinopsida</taxon>
        <taxon>Pinidae</taxon>
        <taxon>Conifers II</taxon>
        <taxon>Cupressales</taxon>
        <taxon>Taxaceae</taxon>
        <taxon>Taxus</taxon>
    </lineage>
</organism>
<reference evidence="5 6" key="1">
    <citation type="journal article" date="2021" name="Nat. Plants">
        <title>The Taxus genome provides insights into paclitaxel biosynthesis.</title>
        <authorList>
            <person name="Xiong X."/>
            <person name="Gou J."/>
            <person name="Liao Q."/>
            <person name="Li Y."/>
            <person name="Zhou Q."/>
            <person name="Bi G."/>
            <person name="Li C."/>
            <person name="Du R."/>
            <person name="Wang X."/>
            <person name="Sun T."/>
            <person name="Guo L."/>
            <person name="Liang H."/>
            <person name="Lu P."/>
            <person name="Wu Y."/>
            <person name="Zhang Z."/>
            <person name="Ro D.K."/>
            <person name="Shang Y."/>
            <person name="Huang S."/>
            <person name="Yan J."/>
        </authorList>
    </citation>
    <scope>NUCLEOTIDE SEQUENCE [LARGE SCALE GENOMIC DNA]</scope>
    <source>
        <strain evidence="5">Ta-2019</strain>
    </source>
</reference>
<dbReference type="InterPro" id="IPR016159">
    <property type="entry name" value="Cullin_repeat-like_dom_sf"/>
</dbReference>
<dbReference type="GO" id="GO:0015031">
    <property type="term" value="P:protein transport"/>
    <property type="evidence" value="ECO:0007669"/>
    <property type="project" value="UniProtKB-KW"/>
</dbReference>
<keyword evidence="3" id="KW-0268">Exocytosis</keyword>
<evidence type="ECO:0000256" key="2">
    <source>
        <dbReference type="ARBA" id="ARBA00022448"/>
    </source>
</evidence>
<protein>
    <recommendedName>
        <fullName evidence="3">Exocyst subunit Exo70 family protein</fullName>
    </recommendedName>
</protein>
<accession>A0AA38GMZ3</accession>
<evidence type="ECO:0000313" key="6">
    <source>
        <dbReference type="Proteomes" id="UP000824469"/>
    </source>
</evidence>
<dbReference type="GO" id="GO:0005546">
    <property type="term" value="F:phosphatidylinositol-4,5-bisphosphate binding"/>
    <property type="evidence" value="ECO:0007669"/>
    <property type="project" value="InterPro"/>
</dbReference>
<dbReference type="SUPFAM" id="SSF74788">
    <property type="entry name" value="Cullin repeat-like"/>
    <property type="match status" value="1"/>
</dbReference>
<dbReference type="InterPro" id="IPR004140">
    <property type="entry name" value="Exo70"/>
</dbReference>
<feature type="non-terminal residue" evidence="5">
    <location>
        <position position="137"/>
    </location>
</feature>
<proteinExistence type="inferred from homology"/>
<keyword evidence="3" id="KW-0653">Protein transport</keyword>
<dbReference type="InterPro" id="IPR046364">
    <property type="entry name" value="Exo70_C"/>
</dbReference>
<dbReference type="PANTHER" id="PTHR12542">
    <property type="entry name" value="EXOCYST COMPLEX PROTEIN EXO70"/>
    <property type="match status" value="1"/>
</dbReference>
<dbReference type="GO" id="GO:0000145">
    <property type="term" value="C:exocyst"/>
    <property type="evidence" value="ECO:0007669"/>
    <property type="project" value="InterPro"/>
</dbReference>
<gene>
    <name evidence="5" type="ORF">KI387_006635</name>
</gene>
<dbReference type="Proteomes" id="UP000824469">
    <property type="component" value="Unassembled WGS sequence"/>
</dbReference>
<dbReference type="OMA" id="PCKISSC"/>
<feature type="non-terminal residue" evidence="5">
    <location>
        <position position="1"/>
    </location>
</feature>
<dbReference type="EMBL" id="JAHRHJ020000002">
    <property type="protein sequence ID" value="KAH9326457.1"/>
    <property type="molecule type" value="Genomic_DNA"/>
</dbReference>
<evidence type="ECO:0000256" key="1">
    <source>
        <dbReference type="ARBA" id="ARBA00006756"/>
    </source>
</evidence>
<feature type="domain" description="Exocyst complex subunit Exo70 C-terminal" evidence="4">
    <location>
        <begin position="2"/>
        <end position="137"/>
    </location>
</feature>
<comment type="similarity">
    <text evidence="1 3">Belongs to the EXO70 family.</text>
</comment>
<sequence length="137" mass="15579">LQEQADGILLRLGETARDIFTNFETALEKDKSKAPINGGTVHPLTRYVMNYLTFISDYKETLINLTPDAPLELPKTLPVEFSVDVPVRPLSIHFGWIVFLLVCKLEAKSDLYTDVAMSYEFLMNNLHYIVEKVKASE</sequence>